<organism evidence="6 7">
    <name type="scientific">Thalictrum thalictroides</name>
    <name type="common">Rue-anemone</name>
    <name type="synonym">Anemone thalictroides</name>
    <dbReference type="NCBI Taxonomy" id="46969"/>
    <lineage>
        <taxon>Eukaryota</taxon>
        <taxon>Viridiplantae</taxon>
        <taxon>Streptophyta</taxon>
        <taxon>Embryophyta</taxon>
        <taxon>Tracheophyta</taxon>
        <taxon>Spermatophyta</taxon>
        <taxon>Magnoliopsida</taxon>
        <taxon>Ranunculales</taxon>
        <taxon>Ranunculaceae</taxon>
        <taxon>Thalictroideae</taxon>
        <taxon>Thalictrum</taxon>
    </lineage>
</organism>
<dbReference type="SUPFAM" id="SSF101941">
    <property type="entry name" value="NAC domain"/>
    <property type="match status" value="1"/>
</dbReference>
<keyword evidence="7" id="KW-1185">Reference proteome</keyword>
<evidence type="ECO:0000313" key="6">
    <source>
        <dbReference type="EMBL" id="KAF5203299.1"/>
    </source>
</evidence>
<evidence type="ECO:0000256" key="3">
    <source>
        <dbReference type="ARBA" id="ARBA00023163"/>
    </source>
</evidence>
<dbReference type="Proteomes" id="UP000554482">
    <property type="component" value="Unassembled WGS sequence"/>
</dbReference>
<reference evidence="6 7" key="1">
    <citation type="submission" date="2020-06" db="EMBL/GenBank/DDBJ databases">
        <title>Transcriptomic and genomic resources for Thalictrum thalictroides and T. hernandezii: Facilitating candidate gene discovery in an emerging model plant lineage.</title>
        <authorList>
            <person name="Arias T."/>
            <person name="Riano-Pachon D.M."/>
            <person name="Di Stilio V.S."/>
        </authorList>
    </citation>
    <scope>NUCLEOTIDE SEQUENCE [LARGE SCALE GENOMIC DNA]</scope>
    <source>
        <strain evidence="7">cv. WT478/WT964</strain>
        <tissue evidence="6">Leaves</tissue>
    </source>
</reference>
<accession>A0A7J6X0P5</accession>
<dbReference type="PANTHER" id="PTHR31719">
    <property type="entry name" value="NAC TRANSCRIPTION FACTOR 56"/>
    <property type="match status" value="1"/>
</dbReference>
<dbReference type="GO" id="GO:0006355">
    <property type="term" value="P:regulation of DNA-templated transcription"/>
    <property type="evidence" value="ECO:0007669"/>
    <property type="project" value="InterPro"/>
</dbReference>
<keyword evidence="2" id="KW-0238">DNA-binding</keyword>
<evidence type="ECO:0000256" key="2">
    <source>
        <dbReference type="ARBA" id="ARBA00023125"/>
    </source>
</evidence>
<dbReference type="Pfam" id="PF02365">
    <property type="entry name" value="NAM"/>
    <property type="match status" value="1"/>
</dbReference>
<keyword evidence="3" id="KW-0804">Transcription</keyword>
<evidence type="ECO:0000256" key="1">
    <source>
        <dbReference type="ARBA" id="ARBA00023015"/>
    </source>
</evidence>
<evidence type="ECO:0000256" key="4">
    <source>
        <dbReference type="ARBA" id="ARBA00023242"/>
    </source>
</evidence>
<sequence length="416" mass="47179">MLTEEEEQQQGVGVGELGLGLPPGFKFCPTDEELINYYLYTQVVGEPQPVLNLIVEKTLYGFDAEEPSKLMAGKDVKDDMYFFTLIKKKFNNAKGKNINRVAGTGTWKNNKTNCVFDSHNNSNVIGYMKPFSFVAHNKNEKKTWIMHEYTLKSYPSTYDDRQGEWALCRIRRGSDKKNIKDDDNVEDEPPLCKTADDHLITVEKAFEINDDQYSNMQANKRLRVSYPQTKKVAVFDVGCSQKDNNHQGCSQLPSVVRDDVTFLQNYNGMQLQPDHNIAAQQDCQSAFNDNNCHEVLLFQPSSVGVDVDPLQDHSGMQLMDTIFKGDEFNLSIEDYLSPPQPEYNGFIAAQQDYCQGALINDSEWCPSASFDPLDGPYFFQDEIDFLKNFLADSNIADNNAVVPPYEETDICQPAVF</sequence>
<evidence type="ECO:0000259" key="5">
    <source>
        <dbReference type="PROSITE" id="PS51005"/>
    </source>
</evidence>
<keyword evidence="1" id="KW-0805">Transcription regulation</keyword>
<dbReference type="GO" id="GO:0003677">
    <property type="term" value="F:DNA binding"/>
    <property type="evidence" value="ECO:0007669"/>
    <property type="project" value="UniProtKB-KW"/>
</dbReference>
<feature type="domain" description="NAC" evidence="5">
    <location>
        <begin position="21"/>
        <end position="173"/>
    </location>
</feature>
<dbReference type="PANTHER" id="PTHR31719:SF43">
    <property type="entry name" value="NAC TRANSCRIPTION FACTOR 56"/>
    <property type="match status" value="1"/>
</dbReference>
<dbReference type="PROSITE" id="PS51005">
    <property type="entry name" value="NAC"/>
    <property type="match status" value="1"/>
</dbReference>
<dbReference type="EMBL" id="JABWDY010006986">
    <property type="protein sequence ID" value="KAF5203299.1"/>
    <property type="molecule type" value="Genomic_DNA"/>
</dbReference>
<name>A0A7J6X0P5_THATH</name>
<comment type="caution">
    <text evidence="6">The sequence shown here is derived from an EMBL/GenBank/DDBJ whole genome shotgun (WGS) entry which is preliminary data.</text>
</comment>
<dbReference type="Gene3D" id="2.170.150.80">
    <property type="entry name" value="NAC domain"/>
    <property type="match status" value="1"/>
</dbReference>
<keyword evidence="4" id="KW-0539">Nucleus</keyword>
<protein>
    <submittedName>
        <fullName evidence="6">Nac domain-containing protein</fullName>
    </submittedName>
</protein>
<evidence type="ECO:0000313" key="7">
    <source>
        <dbReference type="Proteomes" id="UP000554482"/>
    </source>
</evidence>
<proteinExistence type="predicted"/>
<dbReference type="OrthoDB" id="774757at2759"/>
<dbReference type="InterPro" id="IPR036093">
    <property type="entry name" value="NAC_dom_sf"/>
</dbReference>
<gene>
    <name evidence="6" type="ORF">FRX31_007114</name>
</gene>
<dbReference type="InterPro" id="IPR003441">
    <property type="entry name" value="NAC-dom"/>
</dbReference>
<dbReference type="AlphaFoldDB" id="A0A7J6X0P5"/>